<dbReference type="PIRSF" id="PIRSF005902">
    <property type="entry name" value="DNase_TatD"/>
    <property type="match status" value="1"/>
</dbReference>
<accession>A0ABN8I330</accession>
<evidence type="ECO:0000256" key="4">
    <source>
        <dbReference type="ARBA" id="ARBA00022801"/>
    </source>
</evidence>
<keyword evidence="3" id="KW-0479">Metal-binding</keyword>
<evidence type="ECO:0000256" key="5">
    <source>
        <dbReference type="ARBA" id="ARBA00039767"/>
    </source>
</evidence>
<dbReference type="Pfam" id="PF01026">
    <property type="entry name" value="TatD_DNase"/>
    <property type="match status" value="1"/>
</dbReference>
<evidence type="ECO:0000256" key="1">
    <source>
        <dbReference type="ARBA" id="ARBA00009275"/>
    </source>
</evidence>
<feature type="non-terminal residue" evidence="7">
    <location>
        <position position="1"/>
    </location>
</feature>
<sequence length="331" mass="37316">MNGQARPARVFDTICKHRTNKLQTKLRMTSEETQISEELKGCYENLIVIDIGANLTNKKYSRDLESVVQRAKDAGVQKIMVTGTSVRNSKEALRLTRLYPGTIYSTAGVHPHDAKSMVEEEQWSELAATARAPECVALGECGLNYTKDFSEPKVQRHVFRRQVEMACQIQKPLFIHEKEAQEDLVKILDEFGARLPPVVVHSFTGTVDQGLRYIERGYYLAITGYICKDKSDGGIRRLLSERILPLDKLLVETDSPFMYPNMRASKLPLHVKDSLTERSMNFVNRYCTFQRNEPCALPAIVELAAGFMGRSPQDVALATAFNALKLFGLSH</sequence>
<reference evidence="7" key="1">
    <citation type="submission" date="2022-03" db="EMBL/GenBank/DDBJ databases">
        <authorList>
            <person name="Martin H S."/>
        </authorList>
    </citation>
    <scope>NUCLEOTIDE SEQUENCE</scope>
</reference>
<comment type="similarity">
    <text evidence="1">Belongs to the metallo-dependent hydrolases superfamily. TatD-type hydrolase family.</text>
</comment>
<gene>
    <name evidence="7" type="ORF">IPOD504_LOCUS4713</name>
</gene>
<dbReference type="InterPro" id="IPR001130">
    <property type="entry name" value="TatD-like"/>
</dbReference>
<dbReference type="PANTHER" id="PTHR10060">
    <property type="entry name" value="TATD FAMILY DEOXYRIBONUCLEASE"/>
    <property type="match status" value="1"/>
</dbReference>
<keyword evidence="4" id="KW-0378">Hydrolase</keyword>
<proteinExistence type="inferred from homology"/>
<dbReference type="EMBL" id="OW152828">
    <property type="protein sequence ID" value="CAH2044635.1"/>
    <property type="molecule type" value="Genomic_DNA"/>
</dbReference>
<dbReference type="SUPFAM" id="SSF51556">
    <property type="entry name" value="Metallo-dependent hydrolases"/>
    <property type="match status" value="1"/>
</dbReference>
<evidence type="ECO:0000313" key="7">
    <source>
        <dbReference type="EMBL" id="CAH2044635.1"/>
    </source>
</evidence>
<dbReference type="InterPro" id="IPR050891">
    <property type="entry name" value="TatD-type_Hydrolase"/>
</dbReference>
<dbReference type="CDD" id="cd01310">
    <property type="entry name" value="TatD_DNAse"/>
    <property type="match status" value="1"/>
</dbReference>
<dbReference type="Proteomes" id="UP000837857">
    <property type="component" value="Chromosome 16"/>
</dbReference>
<organism evidence="7 8">
    <name type="scientific">Iphiclides podalirius</name>
    <name type="common">scarce swallowtail</name>
    <dbReference type="NCBI Taxonomy" id="110791"/>
    <lineage>
        <taxon>Eukaryota</taxon>
        <taxon>Metazoa</taxon>
        <taxon>Ecdysozoa</taxon>
        <taxon>Arthropoda</taxon>
        <taxon>Hexapoda</taxon>
        <taxon>Insecta</taxon>
        <taxon>Pterygota</taxon>
        <taxon>Neoptera</taxon>
        <taxon>Endopterygota</taxon>
        <taxon>Lepidoptera</taxon>
        <taxon>Glossata</taxon>
        <taxon>Ditrysia</taxon>
        <taxon>Papilionoidea</taxon>
        <taxon>Papilionidae</taxon>
        <taxon>Papilioninae</taxon>
        <taxon>Iphiclides</taxon>
    </lineage>
</organism>
<dbReference type="PANTHER" id="PTHR10060:SF15">
    <property type="entry name" value="DEOXYRIBONUCLEASE TATDN1"/>
    <property type="match status" value="1"/>
</dbReference>
<evidence type="ECO:0000256" key="3">
    <source>
        <dbReference type="ARBA" id="ARBA00022723"/>
    </source>
</evidence>
<evidence type="ECO:0000256" key="2">
    <source>
        <dbReference type="ARBA" id="ARBA00022722"/>
    </source>
</evidence>
<dbReference type="Gene3D" id="3.20.20.140">
    <property type="entry name" value="Metal-dependent hydrolases"/>
    <property type="match status" value="1"/>
</dbReference>
<comment type="function">
    <text evidence="6">Deoxyribonuclease which catalyzes (in vitro) the decatenation of kinetoplast DNA, which are circular DNA catenated to each other, producing linear DNA molecules. Plays an important role in chromosomal segregation and cell cycle progression during eye development probably via its DNA decatenation activity.</text>
</comment>
<protein>
    <recommendedName>
        <fullName evidence="5">Deoxyribonuclease TATDN1</fullName>
    </recommendedName>
</protein>
<keyword evidence="8" id="KW-1185">Reference proteome</keyword>
<keyword evidence="2" id="KW-0540">Nuclease</keyword>
<evidence type="ECO:0000256" key="6">
    <source>
        <dbReference type="ARBA" id="ARBA00045223"/>
    </source>
</evidence>
<dbReference type="InterPro" id="IPR032466">
    <property type="entry name" value="Metal_Hydrolase"/>
</dbReference>
<evidence type="ECO:0000313" key="8">
    <source>
        <dbReference type="Proteomes" id="UP000837857"/>
    </source>
</evidence>
<name>A0ABN8I330_9NEOP</name>